<dbReference type="InterPro" id="IPR036259">
    <property type="entry name" value="MFS_trans_sf"/>
</dbReference>
<feature type="region of interest" description="Disordered" evidence="7">
    <location>
        <begin position="1"/>
        <end position="20"/>
    </location>
</feature>
<feature type="transmembrane region" description="Helical" evidence="8">
    <location>
        <begin position="157"/>
        <end position="176"/>
    </location>
</feature>
<evidence type="ECO:0000259" key="9">
    <source>
        <dbReference type="PROSITE" id="PS50850"/>
    </source>
</evidence>
<reference evidence="10 11" key="1">
    <citation type="submission" date="2024-09" db="EMBL/GenBank/DDBJ databases">
        <authorList>
            <person name="Sun Q."/>
            <person name="Mori K."/>
        </authorList>
    </citation>
    <scope>NUCLEOTIDE SEQUENCE [LARGE SCALE GENOMIC DNA]</scope>
    <source>
        <strain evidence="10 11">TBRC 2205</strain>
    </source>
</reference>
<dbReference type="Proteomes" id="UP001589894">
    <property type="component" value="Unassembled WGS sequence"/>
</dbReference>
<dbReference type="PANTHER" id="PTHR43266">
    <property type="entry name" value="MACROLIDE-EFFLUX PROTEIN"/>
    <property type="match status" value="1"/>
</dbReference>
<dbReference type="InterPro" id="IPR020846">
    <property type="entry name" value="MFS_dom"/>
</dbReference>
<dbReference type="PANTHER" id="PTHR43266:SF2">
    <property type="entry name" value="MAJOR FACILITATOR SUPERFAMILY (MFS) PROFILE DOMAIN-CONTAINING PROTEIN"/>
    <property type="match status" value="1"/>
</dbReference>
<keyword evidence="4 8" id="KW-0812">Transmembrane</keyword>
<name>A0ABV6NP83_9ACTN</name>
<keyword evidence="6 8" id="KW-0472">Membrane</keyword>
<keyword evidence="5 8" id="KW-1133">Transmembrane helix</keyword>
<accession>A0ABV6NP83</accession>
<feature type="domain" description="Major facilitator superfamily (MFS) profile" evidence="9">
    <location>
        <begin position="1"/>
        <end position="204"/>
    </location>
</feature>
<organism evidence="10 11">
    <name type="scientific">Plantactinospora siamensis</name>
    <dbReference type="NCBI Taxonomy" id="555372"/>
    <lineage>
        <taxon>Bacteria</taxon>
        <taxon>Bacillati</taxon>
        <taxon>Actinomycetota</taxon>
        <taxon>Actinomycetes</taxon>
        <taxon>Micromonosporales</taxon>
        <taxon>Micromonosporaceae</taxon>
        <taxon>Plantactinospora</taxon>
    </lineage>
</organism>
<comment type="caution">
    <text evidence="10">The sequence shown here is derived from an EMBL/GenBank/DDBJ whole genome shotgun (WGS) entry which is preliminary data.</text>
</comment>
<gene>
    <name evidence="10" type="ORF">ACFFHU_00040</name>
</gene>
<evidence type="ECO:0000313" key="10">
    <source>
        <dbReference type="EMBL" id="MFC0562573.1"/>
    </source>
</evidence>
<feature type="compositionally biased region" description="Basic and acidic residues" evidence="7">
    <location>
        <begin position="1"/>
        <end position="16"/>
    </location>
</feature>
<evidence type="ECO:0000313" key="11">
    <source>
        <dbReference type="Proteomes" id="UP001589894"/>
    </source>
</evidence>
<feature type="transmembrane region" description="Helical" evidence="8">
    <location>
        <begin position="312"/>
        <end position="333"/>
    </location>
</feature>
<dbReference type="CDD" id="cd06173">
    <property type="entry name" value="MFS_MefA_like"/>
    <property type="match status" value="1"/>
</dbReference>
<proteinExistence type="predicted"/>
<protein>
    <submittedName>
        <fullName evidence="10">MFS transporter</fullName>
    </submittedName>
</protein>
<keyword evidence="3" id="KW-1003">Cell membrane</keyword>
<feature type="transmembrane region" description="Helical" evidence="8">
    <location>
        <begin position="405"/>
        <end position="424"/>
    </location>
</feature>
<dbReference type="InterPro" id="IPR011701">
    <property type="entry name" value="MFS"/>
</dbReference>
<sequence>MSFTTDRHVEAERDTGDELPSSRWSDVYLSAATRGFSAAGDFMAATALVLAVQASGAGRWALPALLLAESLPLVVLAPVTGRLADRIDSRRLLVAAALAQAVVCAALAGVTEPVLMVLLAGLLGCGLAVTQPTLSALTPEMVRPADLPRASAVNQTAATFGLLAGPALAGVLVGAFGVRPPLLLDAASFLLLAVGGALIRTRRRGQPRPTALGEREAQRTATRRSGMPGAGHSASPRWRLRADRLLAVITAAVALVIAAIGAVNVVEVVLVRDTLAASPAMFGLVVSGWPIGMLTGSWLAARLARRWTGPVALARAGLVALGGCGLALLTAAVVPAAEWIFPVWVIGGIGNGGVNVFFNLLVVRRVPSEARGSAFAAVGAAGQFAGMIGYLIGGGLLAVTSPRGAAGLCGAAGLFILPVALLVLRRVAEPRLAGGAAE</sequence>
<feature type="transmembrane region" description="Helical" evidence="8">
    <location>
        <begin position="182"/>
        <end position="199"/>
    </location>
</feature>
<dbReference type="EMBL" id="JBHLUE010000001">
    <property type="protein sequence ID" value="MFC0562573.1"/>
    <property type="molecule type" value="Genomic_DNA"/>
</dbReference>
<feature type="transmembrane region" description="Helical" evidence="8">
    <location>
        <begin position="278"/>
        <end position="300"/>
    </location>
</feature>
<keyword evidence="11" id="KW-1185">Reference proteome</keyword>
<evidence type="ECO:0000256" key="6">
    <source>
        <dbReference type="ARBA" id="ARBA00023136"/>
    </source>
</evidence>
<dbReference type="PROSITE" id="PS50850">
    <property type="entry name" value="MFS"/>
    <property type="match status" value="2"/>
</dbReference>
<feature type="region of interest" description="Disordered" evidence="7">
    <location>
        <begin position="204"/>
        <end position="235"/>
    </location>
</feature>
<evidence type="ECO:0000256" key="1">
    <source>
        <dbReference type="ARBA" id="ARBA00004651"/>
    </source>
</evidence>
<keyword evidence="2" id="KW-0813">Transport</keyword>
<dbReference type="Pfam" id="PF07690">
    <property type="entry name" value="MFS_1"/>
    <property type="match status" value="2"/>
</dbReference>
<feature type="transmembrane region" description="Helical" evidence="8">
    <location>
        <begin position="116"/>
        <end position="137"/>
    </location>
</feature>
<evidence type="ECO:0000256" key="2">
    <source>
        <dbReference type="ARBA" id="ARBA00022448"/>
    </source>
</evidence>
<feature type="transmembrane region" description="Helical" evidence="8">
    <location>
        <begin position="339"/>
        <end position="362"/>
    </location>
</feature>
<feature type="transmembrane region" description="Helical" evidence="8">
    <location>
        <begin position="374"/>
        <end position="399"/>
    </location>
</feature>
<dbReference type="RefSeq" id="WP_377334339.1">
    <property type="nucleotide sequence ID" value="NZ_JBHLUE010000001.1"/>
</dbReference>
<evidence type="ECO:0000256" key="5">
    <source>
        <dbReference type="ARBA" id="ARBA00022989"/>
    </source>
</evidence>
<dbReference type="SUPFAM" id="SSF103473">
    <property type="entry name" value="MFS general substrate transporter"/>
    <property type="match status" value="1"/>
</dbReference>
<evidence type="ECO:0000256" key="8">
    <source>
        <dbReference type="SAM" id="Phobius"/>
    </source>
</evidence>
<evidence type="ECO:0000256" key="3">
    <source>
        <dbReference type="ARBA" id="ARBA00022475"/>
    </source>
</evidence>
<dbReference type="Gene3D" id="1.20.1250.20">
    <property type="entry name" value="MFS general substrate transporter like domains"/>
    <property type="match status" value="1"/>
</dbReference>
<feature type="domain" description="Major facilitator superfamily (MFS) profile" evidence="9">
    <location>
        <begin position="245"/>
        <end position="438"/>
    </location>
</feature>
<feature type="transmembrane region" description="Helical" evidence="8">
    <location>
        <begin position="92"/>
        <end position="110"/>
    </location>
</feature>
<evidence type="ECO:0000256" key="7">
    <source>
        <dbReference type="SAM" id="MobiDB-lite"/>
    </source>
</evidence>
<evidence type="ECO:0000256" key="4">
    <source>
        <dbReference type="ARBA" id="ARBA00022692"/>
    </source>
</evidence>
<feature type="transmembrane region" description="Helical" evidence="8">
    <location>
        <begin position="245"/>
        <end position="266"/>
    </location>
</feature>
<comment type="subcellular location">
    <subcellularLocation>
        <location evidence="1">Cell membrane</location>
        <topology evidence="1">Multi-pass membrane protein</topology>
    </subcellularLocation>
</comment>